<feature type="domain" description="HTH cro/C1-type" evidence="2">
    <location>
        <begin position="10"/>
        <end position="64"/>
    </location>
</feature>
<dbReference type="PANTHER" id="PTHR46558:SF4">
    <property type="entry name" value="DNA-BIDING PHAGE PROTEIN"/>
    <property type="match status" value="1"/>
</dbReference>
<dbReference type="InterPro" id="IPR010982">
    <property type="entry name" value="Lambda_DNA-bd_dom_sf"/>
</dbReference>
<keyword evidence="4" id="KW-1185">Reference proteome</keyword>
<dbReference type="PROSITE" id="PS50943">
    <property type="entry name" value="HTH_CROC1"/>
    <property type="match status" value="1"/>
</dbReference>
<dbReference type="Pfam" id="PF01381">
    <property type="entry name" value="HTH_3"/>
    <property type="match status" value="1"/>
</dbReference>
<protein>
    <submittedName>
        <fullName evidence="3">Helix-turn-helix domain-containing protein</fullName>
    </submittedName>
</protein>
<dbReference type="EMBL" id="JAOQKC010000002">
    <property type="protein sequence ID" value="MCU6695536.1"/>
    <property type="molecule type" value="Genomic_DNA"/>
</dbReference>
<name>A0ABT2RT92_9FIRM</name>
<accession>A0ABT2RT92</accession>
<reference evidence="3 4" key="1">
    <citation type="journal article" date="2021" name="ISME Commun">
        <title>Automated analysis of genomic sequences facilitates high-throughput and comprehensive description of bacteria.</title>
        <authorList>
            <person name="Hitch T.C.A."/>
        </authorList>
    </citation>
    <scope>NUCLEOTIDE SEQUENCE [LARGE SCALE GENOMIC DNA]</scope>
    <source>
        <strain evidence="3 4">Sanger_04</strain>
    </source>
</reference>
<dbReference type="RefSeq" id="WP_158361582.1">
    <property type="nucleotide sequence ID" value="NZ_JAOQKC010000002.1"/>
</dbReference>
<dbReference type="Gene3D" id="1.10.260.40">
    <property type="entry name" value="lambda repressor-like DNA-binding domains"/>
    <property type="match status" value="1"/>
</dbReference>
<evidence type="ECO:0000259" key="2">
    <source>
        <dbReference type="PROSITE" id="PS50943"/>
    </source>
</evidence>
<keyword evidence="1" id="KW-0238">DNA-binding</keyword>
<sequence length="134" mass="15396">MPESYLADNLRSLREARKYSQKYISEQLHIARQTYTVYESGNRVPDINLICKLADIYDVSLDQLVLTNLSAHSDLIADGADPRHYAAVPNKSLIPLSGANAKAITDFLNFPDYKQLEVREYIRFQKYLLSKEQK</sequence>
<dbReference type="PANTHER" id="PTHR46558">
    <property type="entry name" value="TRACRIPTIONAL REGULATORY PROTEIN-RELATED-RELATED"/>
    <property type="match status" value="1"/>
</dbReference>
<comment type="caution">
    <text evidence="3">The sequence shown here is derived from an EMBL/GenBank/DDBJ whole genome shotgun (WGS) entry which is preliminary data.</text>
</comment>
<proteinExistence type="predicted"/>
<dbReference type="InterPro" id="IPR001387">
    <property type="entry name" value="Cro/C1-type_HTH"/>
</dbReference>
<dbReference type="CDD" id="cd00093">
    <property type="entry name" value="HTH_XRE"/>
    <property type="match status" value="1"/>
</dbReference>
<evidence type="ECO:0000313" key="4">
    <source>
        <dbReference type="Proteomes" id="UP001652461"/>
    </source>
</evidence>
<dbReference type="Proteomes" id="UP001652461">
    <property type="component" value="Unassembled WGS sequence"/>
</dbReference>
<dbReference type="SUPFAM" id="SSF47413">
    <property type="entry name" value="lambda repressor-like DNA-binding domains"/>
    <property type="match status" value="1"/>
</dbReference>
<organism evidence="3 4">
    <name type="scientific">Laedolimicola ammoniilytica</name>
    <dbReference type="NCBI Taxonomy" id="2981771"/>
    <lineage>
        <taxon>Bacteria</taxon>
        <taxon>Bacillati</taxon>
        <taxon>Bacillota</taxon>
        <taxon>Clostridia</taxon>
        <taxon>Lachnospirales</taxon>
        <taxon>Lachnospiraceae</taxon>
        <taxon>Laedolimicola</taxon>
    </lineage>
</organism>
<evidence type="ECO:0000313" key="3">
    <source>
        <dbReference type="EMBL" id="MCU6695536.1"/>
    </source>
</evidence>
<gene>
    <name evidence="3" type="ORF">OCV63_01290</name>
</gene>
<dbReference type="SMART" id="SM00530">
    <property type="entry name" value="HTH_XRE"/>
    <property type="match status" value="1"/>
</dbReference>
<evidence type="ECO:0000256" key="1">
    <source>
        <dbReference type="ARBA" id="ARBA00023125"/>
    </source>
</evidence>